<evidence type="ECO:0000256" key="1">
    <source>
        <dbReference type="SAM" id="MobiDB-lite"/>
    </source>
</evidence>
<dbReference type="Gramene" id="CDO99483">
    <property type="protein sequence ID" value="CDO99483"/>
    <property type="gene ID" value="GSCOC_T00029077001"/>
</dbReference>
<keyword evidence="3" id="KW-1185">Reference proteome</keyword>
<organism evidence="2 3">
    <name type="scientific">Coffea canephora</name>
    <name type="common">Robusta coffee</name>
    <dbReference type="NCBI Taxonomy" id="49390"/>
    <lineage>
        <taxon>Eukaryota</taxon>
        <taxon>Viridiplantae</taxon>
        <taxon>Streptophyta</taxon>
        <taxon>Embryophyta</taxon>
        <taxon>Tracheophyta</taxon>
        <taxon>Spermatophyta</taxon>
        <taxon>Magnoliopsida</taxon>
        <taxon>eudicotyledons</taxon>
        <taxon>Gunneridae</taxon>
        <taxon>Pentapetalae</taxon>
        <taxon>asterids</taxon>
        <taxon>lamiids</taxon>
        <taxon>Gentianales</taxon>
        <taxon>Rubiaceae</taxon>
        <taxon>Ixoroideae</taxon>
        <taxon>Gardenieae complex</taxon>
        <taxon>Bertiereae - Coffeeae clade</taxon>
        <taxon>Coffeeae</taxon>
        <taxon>Coffea</taxon>
    </lineage>
</organism>
<dbReference type="AlphaFoldDB" id="A0A068TVW0"/>
<reference evidence="3" key="1">
    <citation type="journal article" date="2014" name="Science">
        <title>The coffee genome provides insight into the convergent evolution of caffeine biosynthesis.</title>
        <authorList>
            <person name="Denoeud F."/>
            <person name="Carretero-Paulet L."/>
            <person name="Dereeper A."/>
            <person name="Droc G."/>
            <person name="Guyot R."/>
            <person name="Pietrella M."/>
            <person name="Zheng C."/>
            <person name="Alberti A."/>
            <person name="Anthony F."/>
            <person name="Aprea G."/>
            <person name="Aury J.M."/>
            <person name="Bento P."/>
            <person name="Bernard M."/>
            <person name="Bocs S."/>
            <person name="Campa C."/>
            <person name="Cenci A."/>
            <person name="Combes M.C."/>
            <person name="Crouzillat D."/>
            <person name="Da Silva C."/>
            <person name="Daddiego L."/>
            <person name="De Bellis F."/>
            <person name="Dussert S."/>
            <person name="Garsmeur O."/>
            <person name="Gayraud T."/>
            <person name="Guignon V."/>
            <person name="Jahn K."/>
            <person name="Jamilloux V."/>
            <person name="Joet T."/>
            <person name="Labadie K."/>
            <person name="Lan T."/>
            <person name="Leclercq J."/>
            <person name="Lepelley M."/>
            <person name="Leroy T."/>
            <person name="Li L.T."/>
            <person name="Librado P."/>
            <person name="Lopez L."/>
            <person name="Munoz A."/>
            <person name="Noel B."/>
            <person name="Pallavicini A."/>
            <person name="Perrotta G."/>
            <person name="Poncet V."/>
            <person name="Pot D."/>
            <person name="Priyono X."/>
            <person name="Rigoreau M."/>
            <person name="Rouard M."/>
            <person name="Rozas J."/>
            <person name="Tranchant-Dubreuil C."/>
            <person name="VanBuren R."/>
            <person name="Zhang Q."/>
            <person name="Andrade A.C."/>
            <person name="Argout X."/>
            <person name="Bertrand B."/>
            <person name="de Kochko A."/>
            <person name="Graziosi G."/>
            <person name="Henry R.J."/>
            <person name="Jayarama X."/>
            <person name="Ming R."/>
            <person name="Nagai C."/>
            <person name="Rounsley S."/>
            <person name="Sankoff D."/>
            <person name="Giuliano G."/>
            <person name="Albert V.A."/>
            <person name="Wincker P."/>
            <person name="Lashermes P."/>
        </authorList>
    </citation>
    <scope>NUCLEOTIDE SEQUENCE [LARGE SCALE GENOMIC DNA]</scope>
    <source>
        <strain evidence="3">cv. DH200-94</strain>
    </source>
</reference>
<dbReference type="PANTHER" id="PTHR47885">
    <property type="entry name" value="AP-5 COMPLEX SUBUNIT ZETA-1"/>
    <property type="match status" value="1"/>
</dbReference>
<dbReference type="STRING" id="49390.A0A068TVW0"/>
<dbReference type="PhylomeDB" id="A0A068TVW0"/>
<evidence type="ECO:0000313" key="3">
    <source>
        <dbReference type="Proteomes" id="UP000295252"/>
    </source>
</evidence>
<name>A0A068TVW0_COFCA</name>
<evidence type="ECO:0000313" key="2">
    <source>
        <dbReference type="EMBL" id="CDO99483.1"/>
    </source>
</evidence>
<gene>
    <name evidence="2" type="ORF">GSCOC_T00029077001</name>
</gene>
<feature type="region of interest" description="Disordered" evidence="1">
    <location>
        <begin position="58"/>
        <end position="79"/>
    </location>
</feature>
<sequence>MNFAVFPITVKAGCLERREKVQRSPRSLVGSSIASIQKSTAPEMLLLLMDEAYTGSTIGDAEVDSESEDSSTLAGRRGL</sequence>
<accession>A0A068TVW0</accession>
<dbReference type="InParanoid" id="A0A068TVW0"/>
<dbReference type="EMBL" id="HG739088">
    <property type="protein sequence ID" value="CDO99483.1"/>
    <property type="molecule type" value="Genomic_DNA"/>
</dbReference>
<proteinExistence type="predicted"/>
<dbReference type="PANTHER" id="PTHR47885:SF1">
    <property type="entry name" value="AP-5 COMPLEX SUBUNIT ZETA-1"/>
    <property type="match status" value="1"/>
</dbReference>
<protein>
    <submittedName>
        <fullName evidence="2">Uncharacterized protein</fullName>
    </submittedName>
</protein>
<dbReference type="Proteomes" id="UP000295252">
    <property type="component" value="Chromosome IV"/>
</dbReference>